<dbReference type="Proteomes" id="UP001341281">
    <property type="component" value="Chromosome 07"/>
</dbReference>
<dbReference type="InterPro" id="IPR000620">
    <property type="entry name" value="EamA_dom"/>
</dbReference>
<feature type="transmembrane region" description="Helical" evidence="6">
    <location>
        <begin position="72"/>
        <end position="91"/>
    </location>
</feature>
<evidence type="ECO:0000256" key="4">
    <source>
        <dbReference type="ARBA" id="ARBA00022989"/>
    </source>
</evidence>
<evidence type="ECO:0000256" key="3">
    <source>
        <dbReference type="ARBA" id="ARBA00022692"/>
    </source>
</evidence>
<keyword evidence="5 6" id="KW-0472">Membrane</keyword>
<evidence type="ECO:0000256" key="5">
    <source>
        <dbReference type="ARBA" id="ARBA00023136"/>
    </source>
</evidence>
<feature type="transmembrane region" description="Helical" evidence="6">
    <location>
        <begin position="257"/>
        <end position="275"/>
    </location>
</feature>
<feature type="transmembrane region" description="Helical" evidence="6">
    <location>
        <begin position="40"/>
        <end position="60"/>
    </location>
</feature>
<comment type="similarity">
    <text evidence="2 6">Belongs to the drug/metabolite transporter (DMT) superfamily. Plant drug/metabolite exporter (P-DME) (TC 2.A.7.4) family.</text>
</comment>
<evidence type="ECO:0000256" key="6">
    <source>
        <dbReference type="RuleBase" id="RU363077"/>
    </source>
</evidence>
<evidence type="ECO:0000259" key="7">
    <source>
        <dbReference type="Pfam" id="PF00892"/>
    </source>
</evidence>
<reference evidence="8 9" key="1">
    <citation type="submission" date="2024-02" db="EMBL/GenBank/DDBJ databases">
        <title>High-quality chromosome-scale genome assembly of Pensacola bahiagrass (Paspalum notatum Flugge var. saurae).</title>
        <authorList>
            <person name="Vega J.M."/>
            <person name="Podio M."/>
            <person name="Orjuela J."/>
            <person name="Siena L.A."/>
            <person name="Pessino S.C."/>
            <person name="Combes M.C."/>
            <person name="Mariac C."/>
            <person name="Albertini E."/>
            <person name="Pupilli F."/>
            <person name="Ortiz J.P.A."/>
            <person name="Leblanc O."/>
        </authorList>
    </citation>
    <scope>NUCLEOTIDE SEQUENCE [LARGE SCALE GENOMIC DNA]</scope>
    <source>
        <strain evidence="8">R1</strain>
        <tissue evidence="8">Leaf</tissue>
    </source>
</reference>
<evidence type="ECO:0000313" key="9">
    <source>
        <dbReference type="Proteomes" id="UP001341281"/>
    </source>
</evidence>
<protein>
    <recommendedName>
        <fullName evidence="6">WAT1-related protein</fullName>
    </recommendedName>
</protein>
<comment type="subcellular location">
    <subcellularLocation>
        <location evidence="1 6">Membrane</location>
        <topology evidence="1 6">Multi-pass membrane protein</topology>
    </subcellularLocation>
</comment>
<evidence type="ECO:0000313" key="8">
    <source>
        <dbReference type="EMBL" id="WVZ87787.1"/>
    </source>
</evidence>
<gene>
    <name evidence="8" type="ORF">U9M48_034370</name>
</gene>
<organism evidence="8 9">
    <name type="scientific">Paspalum notatum var. saurae</name>
    <dbReference type="NCBI Taxonomy" id="547442"/>
    <lineage>
        <taxon>Eukaryota</taxon>
        <taxon>Viridiplantae</taxon>
        <taxon>Streptophyta</taxon>
        <taxon>Embryophyta</taxon>
        <taxon>Tracheophyta</taxon>
        <taxon>Spermatophyta</taxon>
        <taxon>Magnoliopsida</taxon>
        <taxon>Liliopsida</taxon>
        <taxon>Poales</taxon>
        <taxon>Poaceae</taxon>
        <taxon>PACMAD clade</taxon>
        <taxon>Panicoideae</taxon>
        <taxon>Andropogonodae</taxon>
        <taxon>Paspaleae</taxon>
        <taxon>Paspalinae</taxon>
        <taxon>Paspalum</taxon>
    </lineage>
</organism>
<feature type="transmembrane region" description="Helical" evidence="6">
    <location>
        <begin position="103"/>
        <end position="123"/>
    </location>
</feature>
<dbReference type="GO" id="GO:0022857">
    <property type="term" value="F:transmembrane transporter activity"/>
    <property type="evidence" value="ECO:0007669"/>
    <property type="project" value="InterPro"/>
</dbReference>
<dbReference type="AlphaFoldDB" id="A0AAQ3UCL4"/>
<dbReference type="SUPFAM" id="SSF103481">
    <property type="entry name" value="Multidrug resistance efflux transporter EmrE"/>
    <property type="match status" value="2"/>
</dbReference>
<evidence type="ECO:0000256" key="2">
    <source>
        <dbReference type="ARBA" id="ARBA00007635"/>
    </source>
</evidence>
<feature type="transmembrane region" description="Helical" evidence="6">
    <location>
        <begin position="309"/>
        <end position="328"/>
    </location>
</feature>
<feature type="transmembrane region" description="Helical" evidence="6">
    <location>
        <begin position="282"/>
        <end position="303"/>
    </location>
</feature>
<proteinExistence type="inferred from homology"/>
<dbReference type="GO" id="GO:0016020">
    <property type="term" value="C:membrane"/>
    <property type="evidence" value="ECO:0007669"/>
    <property type="project" value="UniProtKB-SubCell"/>
</dbReference>
<dbReference type="Pfam" id="PF00892">
    <property type="entry name" value="EamA"/>
    <property type="match status" value="2"/>
</dbReference>
<feature type="transmembrane region" description="Helical" evidence="6">
    <location>
        <begin position="186"/>
        <end position="206"/>
    </location>
</feature>
<feature type="transmembrane region" description="Helical" evidence="6">
    <location>
        <begin position="218"/>
        <end position="237"/>
    </location>
</feature>
<dbReference type="EMBL" id="CP144751">
    <property type="protein sequence ID" value="WVZ87787.1"/>
    <property type="molecule type" value="Genomic_DNA"/>
</dbReference>
<dbReference type="InterPro" id="IPR030184">
    <property type="entry name" value="WAT1-related"/>
</dbReference>
<accession>A0AAQ3UCL4</accession>
<feature type="transmembrane region" description="Helical" evidence="6">
    <location>
        <begin position="7"/>
        <end position="28"/>
    </location>
</feature>
<evidence type="ECO:0000256" key="1">
    <source>
        <dbReference type="ARBA" id="ARBA00004141"/>
    </source>
</evidence>
<name>A0AAQ3UCL4_PASNO</name>
<dbReference type="InterPro" id="IPR037185">
    <property type="entry name" value="EmrE-like"/>
</dbReference>
<dbReference type="PANTHER" id="PTHR31218">
    <property type="entry name" value="WAT1-RELATED PROTEIN"/>
    <property type="match status" value="1"/>
</dbReference>
<feature type="transmembrane region" description="Helical" evidence="6">
    <location>
        <begin position="135"/>
        <end position="153"/>
    </location>
</feature>
<keyword evidence="4 6" id="KW-1133">Transmembrane helix</keyword>
<keyword evidence="9" id="KW-1185">Reference proteome</keyword>
<sequence>MAGGGGGAGPVVGMVLFQVIFAGLNIFYKLAVSDGMDLRVLIAYRYLFASVFLAPLAYFIERRNRTKLTWKVLGLSFVCGLAGGSVAQNLYISGMKVTSATFASATTNLLPAITFVLALIFRLEKLAVHTLPGQAKVAGTLLGVGGAMLLTLYKGVDITPWHGHVNLIGDRHPGGQHGAATASSNYILGSLLCVGSCCFYALWLIIQAKFSNLYPFHYSSTALMCIMTTLQSAAFAICFDRDVAQWRLGLNIRLLSVAYSGIFASGVALVIMAWCVQRRGPLFASVFSPLMLLMVAVLSSLLLGEKLHLGTALGAVLIIMGLYAVLWGKAREAAAAAPATATP</sequence>
<feature type="domain" description="EamA" evidence="7">
    <location>
        <begin position="188"/>
        <end position="326"/>
    </location>
</feature>
<keyword evidence="3 6" id="KW-0812">Transmembrane</keyword>
<feature type="domain" description="EamA" evidence="7">
    <location>
        <begin position="14"/>
        <end position="151"/>
    </location>
</feature>